<dbReference type="STRING" id="2060905.A0A2B7X9W5"/>
<dbReference type="PANTHER" id="PTHR24193">
    <property type="entry name" value="ANKYRIN REPEAT PROTEIN"/>
    <property type="match status" value="1"/>
</dbReference>
<reference evidence="7 8" key="1">
    <citation type="submission" date="2017-10" db="EMBL/GenBank/DDBJ databases">
        <title>Comparative genomics in systemic dimorphic fungi from Ajellomycetaceae.</title>
        <authorList>
            <person name="Munoz J.F."/>
            <person name="Mcewen J.G."/>
            <person name="Clay O.K."/>
            <person name="Cuomo C.A."/>
        </authorList>
    </citation>
    <scope>NUCLEOTIDE SEQUENCE [LARGE SCALE GENOMIC DNA]</scope>
    <source>
        <strain evidence="7 8">UAMH130</strain>
    </source>
</reference>
<feature type="repeat" description="ANK" evidence="3">
    <location>
        <begin position="735"/>
        <end position="767"/>
    </location>
</feature>
<feature type="domain" description="Nephrocystin 3-like N-terminal" evidence="6">
    <location>
        <begin position="282"/>
        <end position="443"/>
    </location>
</feature>
<gene>
    <name evidence="7" type="ORF">GX51_02962</name>
</gene>
<dbReference type="PRINTS" id="PR01415">
    <property type="entry name" value="ANKYRIN"/>
</dbReference>
<feature type="repeat" description="ANK" evidence="3">
    <location>
        <begin position="1151"/>
        <end position="1183"/>
    </location>
</feature>
<dbReference type="InterPro" id="IPR002110">
    <property type="entry name" value="Ankyrin_rpt"/>
</dbReference>
<keyword evidence="2 3" id="KW-0040">ANK repeat</keyword>
<evidence type="ECO:0000313" key="7">
    <source>
        <dbReference type="EMBL" id="PGH05438.1"/>
    </source>
</evidence>
<feature type="repeat" description="ANK" evidence="3">
    <location>
        <begin position="768"/>
        <end position="800"/>
    </location>
</feature>
<feature type="domain" description="Fungal STAND N-terminal Goodbye" evidence="4">
    <location>
        <begin position="24"/>
        <end position="144"/>
    </location>
</feature>
<feature type="repeat" description="ANK" evidence="3">
    <location>
        <begin position="862"/>
        <end position="894"/>
    </location>
</feature>
<feature type="repeat" description="ANK" evidence="3">
    <location>
        <begin position="1216"/>
        <end position="1248"/>
    </location>
</feature>
<feature type="repeat" description="ANK" evidence="3">
    <location>
        <begin position="1249"/>
        <end position="1281"/>
    </location>
</feature>
<organism evidence="7 8">
    <name type="scientific">Blastomyces parvus</name>
    <dbReference type="NCBI Taxonomy" id="2060905"/>
    <lineage>
        <taxon>Eukaryota</taxon>
        <taxon>Fungi</taxon>
        <taxon>Dikarya</taxon>
        <taxon>Ascomycota</taxon>
        <taxon>Pezizomycotina</taxon>
        <taxon>Eurotiomycetes</taxon>
        <taxon>Eurotiomycetidae</taxon>
        <taxon>Onygenales</taxon>
        <taxon>Ajellomycetaceae</taxon>
        <taxon>Blastomyces</taxon>
    </lineage>
</organism>
<evidence type="ECO:0000256" key="2">
    <source>
        <dbReference type="ARBA" id="ARBA00023043"/>
    </source>
</evidence>
<dbReference type="SMART" id="SM00248">
    <property type="entry name" value="ANK"/>
    <property type="match status" value="18"/>
</dbReference>
<evidence type="ECO:0000259" key="4">
    <source>
        <dbReference type="Pfam" id="PF17109"/>
    </source>
</evidence>
<feature type="repeat" description="ANK" evidence="3">
    <location>
        <begin position="960"/>
        <end position="992"/>
    </location>
</feature>
<feature type="repeat" description="ANK" evidence="3">
    <location>
        <begin position="1085"/>
        <end position="1117"/>
    </location>
</feature>
<dbReference type="SUPFAM" id="SSF48403">
    <property type="entry name" value="Ankyrin repeat"/>
    <property type="match status" value="2"/>
</dbReference>
<dbReference type="Proteomes" id="UP000224080">
    <property type="component" value="Unassembled WGS sequence"/>
</dbReference>
<dbReference type="InterPro" id="IPR050663">
    <property type="entry name" value="Ankyrin-SOCS_Box"/>
</dbReference>
<dbReference type="Gene3D" id="3.40.50.300">
    <property type="entry name" value="P-loop containing nucleotide triphosphate hydrolases"/>
    <property type="match status" value="1"/>
</dbReference>
<feature type="repeat" description="ANK" evidence="3">
    <location>
        <begin position="1183"/>
        <end position="1215"/>
    </location>
</feature>
<feature type="repeat" description="ANK" evidence="3">
    <location>
        <begin position="1118"/>
        <end position="1150"/>
    </location>
</feature>
<dbReference type="PROSITE" id="PS50297">
    <property type="entry name" value="ANK_REP_REGION"/>
    <property type="match status" value="13"/>
</dbReference>
<dbReference type="GO" id="GO:0045944">
    <property type="term" value="P:positive regulation of transcription by RNA polymerase II"/>
    <property type="evidence" value="ECO:0007669"/>
    <property type="project" value="TreeGrafter"/>
</dbReference>
<comment type="caution">
    <text evidence="7">The sequence shown here is derived from an EMBL/GenBank/DDBJ whole genome shotgun (WGS) entry which is preliminary data.</text>
</comment>
<dbReference type="Pfam" id="PF17109">
    <property type="entry name" value="Goodbye"/>
    <property type="match status" value="1"/>
</dbReference>
<evidence type="ECO:0000313" key="8">
    <source>
        <dbReference type="Proteomes" id="UP000224080"/>
    </source>
</evidence>
<protein>
    <submittedName>
        <fullName evidence="7">Uncharacterized protein</fullName>
    </submittedName>
</protein>
<dbReference type="PROSITE" id="PS50088">
    <property type="entry name" value="ANK_REPEAT"/>
    <property type="match status" value="16"/>
</dbReference>
<evidence type="ECO:0000256" key="3">
    <source>
        <dbReference type="PROSITE-ProRule" id="PRU00023"/>
    </source>
</evidence>
<name>A0A2B7X9W5_9EURO</name>
<feature type="repeat" description="ANK" evidence="3">
    <location>
        <begin position="1282"/>
        <end position="1314"/>
    </location>
</feature>
<dbReference type="InterPro" id="IPR054471">
    <property type="entry name" value="GPIID_WHD"/>
</dbReference>
<dbReference type="Pfam" id="PF13637">
    <property type="entry name" value="Ank_4"/>
    <property type="match status" value="3"/>
</dbReference>
<dbReference type="GO" id="GO:0005634">
    <property type="term" value="C:nucleus"/>
    <property type="evidence" value="ECO:0007669"/>
    <property type="project" value="TreeGrafter"/>
</dbReference>
<dbReference type="InterPro" id="IPR056884">
    <property type="entry name" value="NPHP3-like_N"/>
</dbReference>
<keyword evidence="8" id="KW-1185">Reference proteome</keyword>
<feature type="domain" description="GPI inositol-deacylase winged helix" evidence="5">
    <location>
        <begin position="557"/>
        <end position="633"/>
    </location>
</feature>
<dbReference type="Pfam" id="PF00023">
    <property type="entry name" value="Ank"/>
    <property type="match status" value="1"/>
</dbReference>
<evidence type="ECO:0000256" key="1">
    <source>
        <dbReference type="ARBA" id="ARBA00022737"/>
    </source>
</evidence>
<evidence type="ECO:0000259" key="5">
    <source>
        <dbReference type="Pfam" id="PF22939"/>
    </source>
</evidence>
<dbReference type="InterPro" id="IPR031350">
    <property type="entry name" value="Goodbye_dom"/>
</dbReference>
<accession>A0A2B7X9W5</accession>
<proteinExistence type="predicted"/>
<evidence type="ECO:0000259" key="6">
    <source>
        <dbReference type="Pfam" id="PF24883"/>
    </source>
</evidence>
<dbReference type="EMBL" id="PDNC01000030">
    <property type="protein sequence ID" value="PGH05438.1"/>
    <property type="molecule type" value="Genomic_DNA"/>
</dbReference>
<feature type="repeat" description="ANK" evidence="3">
    <location>
        <begin position="895"/>
        <end position="927"/>
    </location>
</feature>
<dbReference type="Pfam" id="PF12796">
    <property type="entry name" value="Ank_2"/>
    <property type="match status" value="5"/>
</dbReference>
<feature type="repeat" description="ANK" evidence="3">
    <location>
        <begin position="801"/>
        <end position="833"/>
    </location>
</feature>
<feature type="repeat" description="ANK" evidence="3">
    <location>
        <begin position="993"/>
        <end position="1025"/>
    </location>
</feature>
<dbReference type="PANTHER" id="PTHR24193:SF125">
    <property type="entry name" value="PROTEIN FEM-1 HOMOLOG CG6966-LIKE PROTEIN"/>
    <property type="match status" value="1"/>
</dbReference>
<feature type="repeat" description="ANK" evidence="3">
    <location>
        <begin position="833"/>
        <end position="865"/>
    </location>
</feature>
<keyword evidence="1" id="KW-0677">Repeat</keyword>
<dbReference type="GO" id="GO:0000976">
    <property type="term" value="F:transcription cis-regulatory region binding"/>
    <property type="evidence" value="ECO:0007669"/>
    <property type="project" value="TreeGrafter"/>
</dbReference>
<dbReference type="OrthoDB" id="5416940at2759"/>
<sequence>MTTALPSAGLDPNVNAATDIDAIWKAAIDRYENVTTTKITYLTSAKNVDDILNEIHDRESKFKSFRHDGSKTDRFRTLVSKSLRPVEQVSDILAQIGSKAFPPSTPIFTAVRYLISTANSVSADYDKVVAFFEDLDLYLHRLKILNNDVSHIPQLGAAIAEVLTSVLMLCGICTKYIKMNRIVKACRNLVSEDDELKNAYDHFHKMVDHEGGILRNATFAAVYELKRETGQQNEKLLDHAKRVHKHLEGREATLERDKILEGLSSLTFYEKQRDTFAKHHQGTGQWVLRAQKFQKWLTGKSNSTLLCYGIRKSPDLMLVSIAVNYASEAARKMKGATVCVYCDYKNPKTHSELDLLASIARQLTEQSHAIPAVVKEFREKNAEKKRTPTENEWISLIRSLSSLFQQTCVFIDALDECPEANRDRFLYMLQKLDPYIRFFFTARPNVGVLVKFANVSQFEISASNSDIEAYVECEISRSRRLSIFVAKDSKLKEEIVGGIKEKAAGMFLLARLQLDFLRGQNSFKKVGSAINTLPKGIYDTYDDAMKRIEDQGDEDSEFAKKALSYIFCAKRPLNVEELLHALAIETGDTELDQEAIPEIEILFNVSAGLIQIEKKSNIIGLVHHTLQEYFEKNPEKLISDPDVDIARACLTYLSFDAFGSGPCSDGETLTQRLQNYQFLDYASRHWGHHVTEEQLPRLMNLIIAYLGDSRKLPSSVQVLNVTPYRTKIWHDRFPKRFGPLHIAAYWGLREVLQVFLEKQIEIDTQDSYGATALHVAAKHGHRDVVQYLLRNGAAINAQNQSGETALLWAARNGHKEIAELLLMGGADVVADKDGWTALNWAVVEGHIDLVKLLLKFGIDLRVRRHALYLAADEGNEGIVQMLLDSGVDTTDRDDLGTSVLDVAVARGHEPTVRVLLRRGADVNSSHMYQDTALHWAAVRQETIASLLLENGADIHAKNDDGQTALCWAAQGGSAAVAQLLLHRKADVNVQDEQGIAPLHWAALRGCEAIAQLLLENGANPTIADKDGWTPLHGAWINRHEKLLQLLSDKVDNGKAISNWVAFQQRDVKKWALLEQMAEQKLQGNTALSGLRIAAQESEVGRLQMMLEKGANINAKDAGGSTALELGACFAHEEFVQLLLENGADVNLRGSRERPALSYAVSEDRDAIVQLLIDNGADVNMSSYGSTPIMLAAERGNIAIARSLVEAGADANIQDYSGQTAVHIAALNGREEMVQFLADQGANLNVADCLGRTPLILAIENLQRSVVKVLLDVGAAVEAKARDESTALHLAVYLEDRRTVQLLLERGANINAVTRDKFTPLHIAALRGFRSLMRLLLAKGADPEAEIEWYGVENLKEYEIHWECVGSSLSRNLSRLLLEHGIVSQRGLTARRLAASGDFTKIK</sequence>
<dbReference type="Pfam" id="PF24883">
    <property type="entry name" value="NPHP3_N"/>
    <property type="match status" value="1"/>
</dbReference>
<dbReference type="InterPro" id="IPR027417">
    <property type="entry name" value="P-loop_NTPase"/>
</dbReference>
<dbReference type="Gene3D" id="1.25.40.20">
    <property type="entry name" value="Ankyrin repeat-containing domain"/>
    <property type="match status" value="6"/>
</dbReference>
<dbReference type="Pfam" id="PF22939">
    <property type="entry name" value="WHD_GPIID"/>
    <property type="match status" value="1"/>
</dbReference>
<feature type="repeat" description="ANK" evidence="3">
    <location>
        <begin position="1315"/>
        <end position="1347"/>
    </location>
</feature>
<dbReference type="InterPro" id="IPR036770">
    <property type="entry name" value="Ankyrin_rpt-contain_sf"/>
</dbReference>